<dbReference type="RefSeq" id="WP_046438260.1">
    <property type="nucleotide sequence ID" value="NZ_CP011312.1"/>
</dbReference>
<feature type="transmembrane region" description="Helical" evidence="2">
    <location>
        <begin position="103"/>
        <end position="130"/>
    </location>
</feature>
<keyword evidence="6" id="KW-1185">Reference proteome</keyword>
<feature type="transmembrane region" description="Helical" evidence="2">
    <location>
        <begin position="234"/>
        <end position="259"/>
    </location>
</feature>
<feature type="transmembrane region" description="Helical" evidence="2">
    <location>
        <begin position="370"/>
        <end position="395"/>
    </location>
</feature>
<name>A0A0F6TCE3_9CORY</name>
<reference evidence="5 7" key="2">
    <citation type="submission" date="2018-12" db="EMBL/GenBank/DDBJ databases">
        <authorList>
            <consortium name="Pathogen Informatics"/>
        </authorList>
    </citation>
    <scope>NUCLEOTIDE SEQUENCE [LARGE SCALE GENOMIC DNA]</scope>
    <source>
        <strain evidence="5 7">NCTC949</strain>
    </source>
</reference>
<keyword evidence="2" id="KW-1133">Transmembrane helix</keyword>
<feature type="region of interest" description="Disordered" evidence="1">
    <location>
        <begin position="1"/>
        <end position="30"/>
    </location>
</feature>
<dbReference type="EMBL" id="CP011312">
    <property type="protein sequence ID" value="AKE40264.1"/>
    <property type="molecule type" value="Genomic_DNA"/>
</dbReference>
<feature type="transmembrane region" description="Helical" evidence="2">
    <location>
        <begin position="271"/>
        <end position="292"/>
    </location>
</feature>
<dbReference type="InterPro" id="IPR012429">
    <property type="entry name" value="HGSNAT_cat"/>
</dbReference>
<dbReference type="Pfam" id="PF07786">
    <property type="entry name" value="HGSNAT_cat"/>
    <property type="match status" value="1"/>
</dbReference>
<evidence type="ECO:0000256" key="1">
    <source>
        <dbReference type="SAM" id="MobiDB-lite"/>
    </source>
</evidence>
<evidence type="ECO:0000313" key="4">
    <source>
        <dbReference type="EMBL" id="AKE40264.1"/>
    </source>
</evidence>
<feature type="domain" description="Heparan-alpha-glucosaminide N-acetyltransferase catalytic" evidence="3">
    <location>
        <begin position="70"/>
        <end position="265"/>
    </location>
</feature>
<feature type="transmembrane region" description="Helical" evidence="2">
    <location>
        <begin position="192"/>
        <end position="214"/>
    </location>
</feature>
<proteinExistence type="predicted"/>
<dbReference type="KEGG" id="cku:UL82_00100"/>
<organism evidence="4 6">
    <name type="scientific">Corynebacterium kutscheri</name>
    <dbReference type="NCBI Taxonomy" id="35755"/>
    <lineage>
        <taxon>Bacteria</taxon>
        <taxon>Bacillati</taxon>
        <taxon>Actinomycetota</taxon>
        <taxon>Actinomycetes</taxon>
        <taxon>Mycobacteriales</taxon>
        <taxon>Corynebacteriaceae</taxon>
        <taxon>Corynebacterium</taxon>
    </lineage>
</organism>
<protein>
    <submittedName>
        <fullName evidence="4 5">Membrane protein</fullName>
    </submittedName>
</protein>
<dbReference type="EMBL" id="LR134377">
    <property type="protein sequence ID" value="VEH05558.1"/>
    <property type="molecule type" value="Genomic_DNA"/>
</dbReference>
<feature type="transmembrane region" description="Helical" evidence="2">
    <location>
        <begin position="76"/>
        <end position="97"/>
    </location>
</feature>
<feature type="transmembrane region" description="Helical" evidence="2">
    <location>
        <begin position="407"/>
        <end position="426"/>
    </location>
</feature>
<reference evidence="4 6" key="1">
    <citation type="journal article" date="2015" name="Genome Announc.">
        <title>Complete Genome Sequence of Corynebacterium kutscheri DSM 20755, a Corynebacterial Type Strain with Remarkably Low G+C Content of Chromosomal DNA.</title>
        <authorList>
            <person name="Ruckert C."/>
            <person name="Albersmeier A."/>
            <person name="Winkler A."/>
            <person name="Tauch A."/>
        </authorList>
    </citation>
    <scope>NUCLEOTIDE SEQUENCE [LARGE SCALE GENOMIC DNA]</scope>
    <source>
        <strain evidence="4 6">DSM 20755</strain>
    </source>
</reference>
<feature type="transmembrane region" description="Helical" evidence="2">
    <location>
        <begin position="342"/>
        <end position="363"/>
    </location>
</feature>
<evidence type="ECO:0000259" key="3">
    <source>
        <dbReference type="Pfam" id="PF07786"/>
    </source>
</evidence>
<dbReference type="STRING" id="35755.UL82_00100"/>
<accession>A0A0F6TCE3</accession>
<evidence type="ECO:0000313" key="6">
    <source>
        <dbReference type="Proteomes" id="UP000033457"/>
    </source>
</evidence>
<evidence type="ECO:0000313" key="5">
    <source>
        <dbReference type="EMBL" id="VEH05558.1"/>
    </source>
</evidence>
<evidence type="ECO:0000313" key="7">
    <source>
        <dbReference type="Proteomes" id="UP000271380"/>
    </source>
</evidence>
<feature type="transmembrane region" description="Helical" evidence="2">
    <location>
        <begin position="166"/>
        <end position="185"/>
    </location>
</feature>
<keyword evidence="2" id="KW-0812">Transmembrane</keyword>
<sequence>MTNSEQLGNKTSPADLGNRPTPGPSTVRPIWDGETHFVPKIEVPQVIEPEAPQPKWTKELAFGSKMNPQRITGLDAARGFALFGMIAVHILPAYNQYTNKPTLIWQAFAGHSAGLFAVLAGVTIALLSGANNPYQGQRLRRARASLIVRALLIFVIGLGINQLAVPVFNILPYYGLMFLIAVPLLKLRIRWLLTLSLLIAVCGPILVFFINRWGQYSTMFNPNFSSLISYPTDTLLTLFLGGTYPAGTWMAYICLGMAVGRLNLRWLLTSARLIVGGVGLALVGFATSTFLIDFAGGFRQLYYYTDNYEVSDISDVLTYGPSGHLPTDTWWWLLINGPHTNVPLAIISTAGLALIAIGSFLVIARILSGWIFPLIAAGSMTMTLYTLHLLCLTAFSEQNYSAPMMWFVIQVVFVLIFATGWQIAVGRGPMETFMARSCSRVARLVVPDRRREEEKAMSKTAY</sequence>
<feature type="compositionally biased region" description="Polar residues" evidence="1">
    <location>
        <begin position="1"/>
        <end position="12"/>
    </location>
</feature>
<gene>
    <name evidence="5" type="ORF">NCTC949_00672</name>
    <name evidence="4" type="ORF">UL82_00100</name>
</gene>
<keyword evidence="2" id="KW-0472">Membrane</keyword>
<dbReference type="AlphaFoldDB" id="A0A0F6TCE3"/>
<dbReference type="Proteomes" id="UP000271380">
    <property type="component" value="Chromosome"/>
</dbReference>
<dbReference type="OrthoDB" id="4966979at2"/>
<dbReference type="Proteomes" id="UP000033457">
    <property type="component" value="Chromosome"/>
</dbReference>
<feature type="transmembrane region" description="Helical" evidence="2">
    <location>
        <begin position="142"/>
        <end position="160"/>
    </location>
</feature>
<dbReference type="HOGENOM" id="CLU_036065_1_1_11"/>
<evidence type="ECO:0000256" key="2">
    <source>
        <dbReference type="SAM" id="Phobius"/>
    </source>
</evidence>